<evidence type="ECO:0000256" key="12">
    <source>
        <dbReference type="ARBA" id="ARBA00023136"/>
    </source>
</evidence>
<dbReference type="Gene3D" id="1.10.287.20">
    <property type="entry name" value="Ubiquinol-cytochrome C reductase hinge domain"/>
    <property type="match status" value="1"/>
</dbReference>
<dbReference type="AlphaFoldDB" id="A0A9W8CJN3"/>
<feature type="region of interest" description="Disordered" evidence="15">
    <location>
        <begin position="21"/>
        <end position="71"/>
    </location>
</feature>
<dbReference type="Proteomes" id="UP001145021">
    <property type="component" value="Unassembled WGS sequence"/>
</dbReference>
<keyword evidence="5" id="KW-0679">Respiratory chain</keyword>
<keyword evidence="9" id="KW-0249">Electron transport</keyword>
<evidence type="ECO:0000256" key="4">
    <source>
        <dbReference type="ARBA" id="ARBA00022448"/>
    </source>
</evidence>
<dbReference type="EC" id="3.6.5.5" evidence="3"/>
<name>A0A9W8CJN3_9FUNG</name>
<keyword evidence="10" id="KW-0496">Mitochondrion</keyword>
<evidence type="ECO:0000259" key="16">
    <source>
        <dbReference type="PROSITE" id="PS51388"/>
    </source>
</evidence>
<dbReference type="InterPro" id="IPR027417">
    <property type="entry name" value="P-loop_NTPase"/>
</dbReference>
<feature type="domain" description="GED" evidence="16">
    <location>
        <begin position="1146"/>
        <end position="1239"/>
    </location>
</feature>
<feature type="compositionally biased region" description="Acidic residues" evidence="15">
    <location>
        <begin position="37"/>
        <end position="68"/>
    </location>
</feature>
<feature type="region of interest" description="Disordered" evidence="15">
    <location>
        <begin position="1061"/>
        <end position="1102"/>
    </location>
</feature>
<feature type="domain" description="Dynamin-type G" evidence="17">
    <location>
        <begin position="460"/>
        <end position="725"/>
    </location>
</feature>
<evidence type="ECO:0000256" key="13">
    <source>
        <dbReference type="ARBA" id="ARBA00048040"/>
    </source>
</evidence>
<evidence type="ECO:0000256" key="8">
    <source>
        <dbReference type="ARBA" id="ARBA00022801"/>
    </source>
</evidence>
<evidence type="ECO:0000256" key="5">
    <source>
        <dbReference type="ARBA" id="ARBA00022660"/>
    </source>
</evidence>
<accession>A0A9W8CJN3</accession>
<dbReference type="Pfam" id="PF24550">
    <property type="entry name" value="LIS_MGM1"/>
    <property type="match status" value="1"/>
</dbReference>
<evidence type="ECO:0000256" key="7">
    <source>
        <dbReference type="ARBA" id="ARBA00022792"/>
    </source>
</evidence>
<dbReference type="PANTHER" id="PTHR11566">
    <property type="entry name" value="DYNAMIN"/>
    <property type="match status" value="1"/>
</dbReference>
<keyword evidence="11 14" id="KW-0342">GTP-binding</keyword>
<keyword evidence="6 14" id="KW-0547">Nucleotide-binding</keyword>
<keyword evidence="8" id="KW-0378">Hydrolase</keyword>
<evidence type="ECO:0000256" key="1">
    <source>
        <dbReference type="ARBA" id="ARBA00004273"/>
    </source>
</evidence>
<dbReference type="InterPro" id="IPR019762">
    <property type="entry name" value="Dynamin_GTPase_CS"/>
</dbReference>
<evidence type="ECO:0000256" key="2">
    <source>
        <dbReference type="ARBA" id="ARBA00006498"/>
    </source>
</evidence>
<evidence type="ECO:0000256" key="3">
    <source>
        <dbReference type="ARBA" id="ARBA00011980"/>
    </source>
</evidence>
<dbReference type="GO" id="GO:0008017">
    <property type="term" value="F:microtubule binding"/>
    <property type="evidence" value="ECO:0007669"/>
    <property type="project" value="TreeGrafter"/>
</dbReference>
<evidence type="ECO:0000256" key="6">
    <source>
        <dbReference type="ARBA" id="ARBA00022741"/>
    </source>
</evidence>
<dbReference type="SMART" id="SM00053">
    <property type="entry name" value="DYNc"/>
    <property type="match status" value="1"/>
</dbReference>
<sequence>MSIFDLINPFSYITPIHADAAEEETSSSTAVVVASDPVEEEEEVEVAEAEEVADSPSDAEEEEEDPEDPAPAIREACGESLACKSLKHHLEECATRVEEGSKESCAEEFLHFLHCVDQCAVPKIFAALKRSEKMQLVGSKRVLLGSTSRASLLLRTAGQIQPWSCTTSAALFAKPQNTISDISIRSCLSNRAAAFISSCGYKTITKRHVALDSAFSSLALPQLSGLSSRRFLAAVAMRHYVPSRPVHKLVGKRLLLSLVAGIAQVVRASMRLPLILLTSAIASLAYIEYKLTQFNAPGWVTGSLENMRGWLEGMRGSSWFQSNASDTEGKSNSDSKLDDNATDKALGPFGSWNGSGSGNPTGDVDPTSQGGSNGQQQQQQPPPPKGGYYTSPEVDSVDEDIPEIEPSFSSKRKTSGNQQTASDENALMELTKKLLEIQTILKTVNQDSGDEAEGDKHSSALRLPSIVVVGSQSSGKSSVLEAIVGQEFLPKGENMVTRRPIELTLVNTPHTDEEYGEFPQLGLDRIRDFRRIQRTLYDLNMSVPESECVSDKPIELCIYSPHVPDLRLVDLPGYIQVVNRKQPPILRQKIRDLCEGYLKQPNIILAVCAADVDLANSEALKASRRNDPLGMRTIGVLTKLDTAEPDAAVHMLTQNDYPLHLGYIGVVCKLVREKTGRSSHEIVLSEAQYFGRHSEFQQPGLQVGVGTLRRKLVRVLEESMRRSLSTLVDAVRSELEETKYQIKVHYNDERVSPESYMAESLDTLKQRFKTFQQQFGKPQLRTEVQRWLESRVMDVCAELYWSDSAIGRLSDHVTRSRAAGWWADIRAKTSQAATAATGVISELLAPDTAKEQRGPRLTKSQEKDRQISDNSNRNSNSNSNSNDIGGSKPARGDASPSEWSESDDAYWDHQLDRASALLTKSGVGRWTTQLVVDLLMDNVTSMVDTEPFMHHPDTRTAVLNFSHEILRNKYHSTVDQVENTIKPFKYEVEIEPHEWKKAQKRSSALLDSEIRLCRQALVKIRSSTPRKQLQQAMQLVRTAEKRGLDPVTIQAELARRNSEQAAAEVVSSAQSGPISNSTSKDTGSSNSIDGFDGNKSDENSSVDELGYAQYSPRMLRRAQQALMIQDRLSILHLRKKALSSTSCSLLENRRLCPEIFLDVVAEKLAYNAVLFINYELLQDFFFQFPRELDSNLYYGKSLEQTRDFASQNPRIGRQLQLLERRQRLELVMSRLQDLMRQQAAAAEAAGAESRPYGRRSTASSSDQHSSYRRTFPGL</sequence>
<evidence type="ECO:0000256" key="11">
    <source>
        <dbReference type="ARBA" id="ARBA00023134"/>
    </source>
</evidence>
<gene>
    <name evidence="18" type="primary">msp1</name>
    <name evidence="18" type="ORF">LPJ64_002497</name>
</gene>
<dbReference type="GO" id="GO:0031623">
    <property type="term" value="P:receptor internalization"/>
    <property type="evidence" value="ECO:0007669"/>
    <property type="project" value="TreeGrafter"/>
</dbReference>
<feature type="region of interest" description="Disordered" evidence="15">
    <location>
        <begin position="321"/>
        <end position="395"/>
    </location>
</feature>
<dbReference type="InterPro" id="IPR001401">
    <property type="entry name" value="Dynamin_GTPase"/>
</dbReference>
<dbReference type="EMBL" id="JANBOH010000080">
    <property type="protein sequence ID" value="KAJ1645984.1"/>
    <property type="molecule type" value="Genomic_DNA"/>
</dbReference>
<dbReference type="InterPro" id="IPR030381">
    <property type="entry name" value="G_DYNAMIN_dom"/>
</dbReference>
<feature type="region of interest" description="Disordered" evidence="15">
    <location>
        <begin position="405"/>
        <end position="424"/>
    </location>
</feature>
<evidence type="ECO:0000256" key="10">
    <source>
        <dbReference type="ARBA" id="ARBA00023128"/>
    </source>
</evidence>
<dbReference type="GO" id="GO:0005525">
    <property type="term" value="F:GTP binding"/>
    <property type="evidence" value="ECO:0007669"/>
    <property type="project" value="UniProtKB-KW"/>
</dbReference>
<dbReference type="GO" id="GO:0005886">
    <property type="term" value="C:plasma membrane"/>
    <property type="evidence" value="ECO:0007669"/>
    <property type="project" value="TreeGrafter"/>
</dbReference>
<dbReference type="Gene3D" id="3.40.50.300">
    <property type="entry name" value="P-loop containing nucleotide triphosphate hydrolases"/>
    <property type="match status" value="1"/>
</dbReference>
<reference evidence="18" key="1">
    <citation type="submission" date="2022-07" db="EMBL/GenBank/DDBJ databases">
        <title>Phylogenomic reconstructions and comparative analyses of Kickxellomycotina fungi.</title>
        <authorList>
            <person name="Reynolds N.K."/>
            <person name="Stajich J.E."/>
            <person name="Barry K."/>
            <person name="Grigoriev I.V."/>
            <person name="Crous P."/>
            <person name="Smith M.E."/>
        </authorList>
    </citation>
    <scope>NUCLEOTIDE SEQUENCE</scope>
    <source>
        <strain evidence="18">NBRC 105413</strain>
    </source>
</reference>
<feature type="compositionally biased region" description="Basic and acidic residues" evidence="15">
    <location>
        <begin position="327"/>
        <end position="342"/>
    </location>
</feature>
<dbReference type="InterPro" id="IPR036811">
    <property type="entry name" value="Ubol_cytC_Rdtase_hinge_dom_sf"/>
</dbReference>
<comment type="catalytic activity">
    <reaction evidence="13">
        <text>GTP + H2O = GDP + phosphate + H(+)</text>
        <dbReference type="Rhea" id="RHEA:19669"/>
        <dbReference type="ChEBI" id="CHEBI:15377"/>
        <dbReference type="ChEBI" id="CHEBI:15378"/>
        <dbReference type="ChEBI" id="CHEBI:37565"/>
        <dbReference type="ChEBI" id="CHEBI:43474"/>
        <dbReference type="ChEBI" id="CHEBI:58189"/>
        <dbReference type="EC" id="3.6.5.5"/>
    </reaction>
</comment>
<protein>
    <recommendedName>
        <fullName evidence="3">dynamin GTPase</fullName>
        <ecNumber evidence="3">3.6.5.5</ecNumber>
    </recommendedName>
</protein>
<comment type="subcellular location">
    <subcellularLocation>
        <location evidence="1">Mitochondrion inner membrane</location>
    </subcellularLocation>
</comment>
<dbReference type="InterPro" id="IPR045063">
    <property type="entry name" value="Dynamin_N"/>
</dbReference>
<keyword evidence="4" id="KW-0813">Transport</keyword>
<evidence type="ECO:0000256" key="14">
    <source>
        <dbReference type="RuleBase" id="RU003932"/>
    </source>
</evidence>
<dbReference type="Pfam" id="PF00350">
    <property type="entry name" value="Dynamin_N"/>
    <property type="match status" value="1"/>
</dbReference>
<organism evidence="18 19">
    <name type="scientific">Coemansia asiatica</name>
    <dbReference type="NCBI Taxonomy" id="1052880"/>
    <lineage>
        <taxon>Eukaryota</taxon>
        <taxon>Fungi</taxon>
        <taxon>Fungi incertae sedis</taxon>
        <taxon>Zoopagomycota</taxon>
        <taxon>Kickxellomycotina</taxon>
        <taxon>Kickxellomycetes</taxon>
        <taxon>Kickxellales</taxon>
        <taxon>Kickxellaceae</taxon>
        <taxon>Coemansia</taxon>
    </lineage>
</organism>
<dbReference type="InterPro" id="IPR023184">
    <property type="entry name" value="Ubol_cytC_Rdtase_hinge_dom"/>
</dbReference>
<feature type="compositionally biased region" description="Low complexity" evidence="15">
    <location>
        <begin position="868"/>
        <end position="887"/>
    </location>
</feature>
<dbReference type="CDD" id="cd08771">
    <property type="entry name" value="DLP_1"/>
    <property type="match status" value="1"/>
</dbReference>
<evidence type="ECO:0000259" key="17">
    <source>
        <dbReference type="PROSITE" id="PS51718"/>
    </source>
</evidence>
<feature type="compositionally biased region" description="Low complexity" evidence="15">
    <location>
        <begin position="366"/>
        <end position="379"/>
    </location>
</feature>
<comment type="similarity">
    <text evidence="14">Belongs to the TRAFAC class dynamin-like GTPase superfamily. Dynamin/Fzo/YdjA family.</text>
</comment>
<evidence type="ECO:0000313" key="18">
    <source>
        <dbReference type="EMBL" id="KAJ1645984.1"/>
    </source>
</evidence>
<dbReference type="PANTHER" id="PTHR11566:SF212">
    <property type="entry name" value="DYNAMIN"/>
    <property type="match status" value="1"/>
</dbReference>
<feature type="region of interest" description="Disordered" evidence="15">
    <location>
        <begin position="844"/>
        <end position="901"/>
    </location>
</feature>
<evidence type="ECO:0000256" key="15">
    <source>
        <dbReference type="SAM" id="MobiDB-lite"/>
    </source>
</evidence>
<proteinExistence type="inferred from homology"/>
<dbReference type="InterPro" id="IPR020850">
    <property type="entry name" value="GED_dom"/>
</dbReference>
<dbReference type="PROSITE" id="PS51388">
    <property type="entry name" value="GED"/>
    <property type="match status" value="1"/>
</dbReference>
<dbReference type="GO" id="GO:0005874">
    <property type="term" value="C:microtubule"/>
    <property type="evidence" value="ECO:0007669"/>
    <property type="project" value="TreeGrafter"/>
</dbReference>
<dbReference type="Pfam" id="PF01031">
    <property type="entry name" value="Dynamin_M"/>
    <property type="match status" value="1"/>
</dbReference>
<comment type="similarity">
    <text evidence="2">Belongs to the UQCRH/QCR6 family.</text>
</comment>
<dbReference type="InterPro" id="IPR056495">
    <property type="entry name" value="LIS_MGM1"/>
</dbReference>
<dbReference type="SUPFAM" id="SSF81531">
    <property type="entry name" value="Non-heme 11 kDa protein of cytochrome bc1 complex (Ubiquinol-cytochrome c reductase)"/>
    <property type="match status" value="1"/>
</dbReference>
<keyword evidence="19" id="KW-1185">Reference proteome</keyword>
<dbReference type="GO" id="GO:0005743">
    <property type="term" value="C:mitochondrial inner membrane"/>
    <property type="evidence" value="ECO:0007669"/>
    <property type="project" value="UniProtKB-SubCell"/>
</dbReference>
<dbReference type="PROSITE" id="PS51718">
    <property type="entry name" value="G_DYNAMIN_2"/>
    <property type="match status" value="1"/>
</dbReference>
<dbReference type="SUPFAM" id="SSF52540">
    <property type="entry name" value="P-loop containing nucleoside triphosphate hydrolases"/>
    <property type="match status" value="1"/>
</dbReference>
<dbReference type="PROSITE" id="PS00410">
    <property type="entry name" value="G_DYNAMIN_1"/>
    <property type="match status" value="1"/>
</dbReference>
<feature type="compositionally biased region" description="Low complexity" evidence="15">
    <location>
        <begin position="1061"/>
        <end position="1071"/>
    </location>
</feature>
<dbReference type="Pfam" id="PF02320">
    <property type="entry name" value="UCR_hinge"/>
    <property type="match status" value="1"/>
</dbReference>
<dbReference type="PRINTS" id="PR00195">
    <property type="entry name" value="DYNAMIN"/>
</dbReference>
<feature type="compositionally biased region" description="Polar residues" evidence="15">
    <location>
        <begin position="1072"/>
        <end position="1088"/>
    </location>
</feature>
<dbReference type="InterPro" id="IPR000375">
    <property type="entry name" value="Dynamin_stalk"/>
</dbReference>
<keyword evidence="12" id="KW-0472">Membrane</keyword>
<evidence type="ECO:0000256" key="9">
    <source>
        <dbReference type="ARBA" id="ARBA00022982"/>
    </source>
</evidence>
<feature type="region of interest" description="Disordered" evidence="15">
    <location>
        <begin position="1242"/>
        <end position="1274"/>
    </location>
</feature>
<feature type="compositionally biased region" description="Low complexity" evidence="15">
    <location>
        <begin position="26"/>
        <end position="36"/>
    </location>
</feature>
<dbReference type="InterPro" id="IPR022812">
    <property type="entry name" value="Dynamin"/>
</dbReference>
<keyword evidence="7" id="KW-0999">Mitochondrion inner membrane</keyword>
<dbReference type="GO" id="GO:0003924">
    <property type="term" value="F:GTPase activity"/>
    <property type="evidence" value="ECO:0007669"/>
    <property type="project" value="InterPro"/>
</dbReference>
<feature type="compositionally biased region" description="Basic and acidic residues" evidence="15">
    <location>
        <begin position="848"/>
        <end position="867"/>
    </location>
</feature>
<evidence type="ECO:0000313" key="19">
    <source>
        <dbReference type="Proteomes" id="UP001145021"/>
    </source>
</evidence>
<comment type="caution">
    <text evidence="18">The sequence shown here is derived from an EMBL/GenBank/DDBJ whole genome shotgun (WGS) entry which is preliminary data.</text>
</comment>